<name>A0A392M1T9_9FABA</name>
<dbReference type="InterPro" id="IPR013210">
    <property type="entry name" value="LRR_N_plant-typ"/>
</dbReference>
<keyword evidence="6" id="KW-1133">Transmembrane helix</keyword>
<keyword evidence="5" id="KW-0677">Repeat</keyword>
<evidence type="ECO:0000313" key="12">
    <source>
        <dbReference type="EMBL" id="MCH81236.1"/>
    </source>
</evidence>
<dbReference type="InterPro" id="IPR052422">
    <property type="entry name" value="Auxin_Ser/Thr_Kinase"/>
</dbReference>
<feature type="non-terminal residue" evidence="12">
    <location>
        <position position="474"/>
    </location>
</feature>
<dbReference type="Gene3D" id="3.80.10.10">
    <property type="entry name" value="Ribonuclease Inhibitor"/>
    <property type="match status" value="2"/>
</dbReference>
<keyword evidence="9" id="KW-0325">Glycoprotein</keyword>
<reference evidence="12 13" key="1">
    <citation type="journal article" date="2018" name="Front. Plant Sci.">
        <title>Red Clover (Trifolium pratense) and Zigzag Clover (T. medium) - A Picture of Genomic Similarities and Differences.</title>
        <authorList>
            <person name="Dluhosova J."/>
            <person name="Istvanek J."/>
            <person name="Nedelnik J."/>
            <person name="Repkova J."/>
        </authorList>
    </citation>
    <scope>NUCLEOTIDE SEQUENCE [LARGE SCALE GENOMIC DNA]</scope>
    <source>
        <strain evidence="13">cv. 10/8</strain>
        <tissue evidence="12">Leaf</tissue>
    </source>
</reference>
<keyword evidence="7" id="KW-0472">Membrane</keyword>
<gene>
    <name evidence="12" type="ORF">A2U01_0002020</name>
</gene>
<feature type="domain" description="Leucine-rich repeat-containing N-terminal plant-type" evidence="11">
    <location>
        <begin position="21"/>
        <end position="47"/>
    </location>
</feature>
<dbReference type="PANTHER" id="PTHR47986:SF10">
    <property type="entry name" value="RECEPTOR-LIKE KINASE TMK4"/>
    <property type="match status" value="1"/>
</dbReference>
<dbReference type="PANTHER" id="PTHR47986">
    <property type="entry name" value="OSJNBA0070M12.3 PROTEIN"/>
    <property type="match status" value="1"/>
</dbReference>
<keyword evidence="13" id="KW-1185">Reference proteome</keyword>
<dbReference type="InterPro" id="IPR032675">
    <property type="entry name" value="LRR_dom_sf"/>
</dbReference>
<keyword evidence="12" id="KW-0418">Kinase</keyword>
<dbReference type="GO" id="GO:0016301">
    <property type="term" value="F:kinase activity"/>
    <property type="evidence" value="ECO:0007669"/>
    <property type="project" value="UniProtKB-KW"/>
</dbReference>
<organism evidence="12 13">
    <name type="scientific">Trifolium medium</name>
    <dbReference type="NCBI Taxonomy" id="97028"/>
    <lineage>
        <taxon>Eukaryota</taxon>
        <taxon>Viridiplantae</taxon>
        <taxon>Streptophyta</taxon>
        <taxon>Embryophyta</taxon>
        <taxon>Tracheophyta</taxon>
        <taxon>Spermatophyta</taxon>
        <taxon>Magnoliopsida</taxon>
        <taxon>eudicotyledons</taxon>
        <taxon>Gunneridae</taxon>
        <taxon>Pentapetalae</taxon>
        <taxon>rosids</taxon>
        <taxon>fabids</taxon>
        <taxon>Fabales</taxon>
        <taxon>Fabaceae</taxon>
        <taxon>Papilionoideae</taxon>
        <taxon>50 kb inversion clade</taxon>
        <taxon>NPAAA clade</taxon>
        <taxon>Hologalegina</taxon>
        <taxon>IRL clade</taxon>
        <taxon>Trifolieae</taxon>
        <taxon>Trifolium</taxon>
    </lineage>
</organism>
<dbReference type="Pfam" id="PF08263">
    <property type="entry name" value="LRRNT_2"/>
    <property type="match status" value="1"/>
</dbReference>
<dbReference type="Pfam" id="PF13855">
    <property type="entry name" value="LRR_8"/>
    <property type="match status" value="1"/>
</dbReference>
<evidence type="ECO:0000256" key="8">
    <source>
        <dbReference type="ARBA" id="ARBA00023170"/>
    </source>
</evidence>
<evidence type="ECO:0000256" key="5">
    <source>
        <dbReference type="ARBA" id="ARBA00022737"/>
    </source>
</evidence>
<keyword evidence="4" id="KW-0732">Signal</keyword>
<dbReference type="SUPFAM" id="SSF52058">
    <property type="entry name" value="L domain-like"/>
    <property type="match status" value="1"/>
</dbReference>
<keyword evidence="8 12" id="KW-0675">Receptor</keyword>
<comment type="caution">
    <text evidence="12">The sequence shown here is derived from an EMBL/GenBank/DDBJ whole genome shotgun (WGS) entry which is preliminary data.</text>
</comment>
<evidence type="ECO:0000256" key="9">
    <source>
        <dbReference type="ARBA" id="ARBA00023180"/>
    </source>
</evidence>
<evidence type="ECO:0000256" key="3">
    <source>
        <dbReference type="ARBA" id="ARBA00022692"/>
    </source>
</evidence>
<evidence type="ECO:0000256" key="4">
    <source>
        <dbReference type="ARBA" id="ARBA00022729"/>
    </source>
</evidence>
<evidence type="ECO:0000256" key="2">
    <source>
        <dbReference type="ARBA" id="ARBA00022614"/>
    </source>
</evidence>
<evidence type="ECO:0000259" key="11">
    <source>
        <dbReference type="Pfam" id="PF08263"/>
    </source>
</evidence>
<accession>A0A392M1T9</accession>
<dbReference type="Pfam" id="PF00560">
    <property type="entry name" value="LRR_1"/>
    <property type="match status" value="3"/>
</dbReference>
<feature type="region of interest" description="Disordered" evidence="10">
    <location>
        <begin position="443"/>
        <end position="466"/>
    </location>
</feature>
<dbReference type="InterPro" id="IPR003591">
    <property type="entry name" value="Leu-rich_rpt_typical-subtyp"/>
</dbReference>
<dbReference type="InterPro" id="IPR001611">
    <property type="entry name" value="Leu-rich_rpt"/>
</dbReference>
<evidence type="ECO:0000256" key="6">
    <source>
        <dbReference type="ARBA" id="ARBA00022989"/>
    </source>
</evidence>
<dbReference type="SMART" id="SM00369">
    <property type="entry name" value="LRR_TYP"/>
    <property type="match status" value="2"/>
</dbReference>
<evidence type="ECO:0000256" key="1">
    <source>
        <dbReference type="ARBA" id="ARBA00004167"/>
    </source>
</evidence>
<dbReference type="GO" id="GO:0016020">
    <property type="term" value="C:membrane"/>
    <property type="evidence" value="ECO:0007669"/>
    <property type="project" value="UniProtKB-SubCell"/>
</dbReference>
<keyword evidence="3" id="KW-0812">Transmembrane</keyword>
<keyword evidence="2" id="KW-0433">Leucine-rich repeat</keyword>
<keyword evidence="12" id="KW-0808">Transferase</keyword>
<dbReference type="Proteomes" id="UP000265520">
    <property type="component" value="Unassembled WGS sequence"/>
</dbReference>
<dbReference type="EMBL" id="LXQA010002037">
    <property type="protein sequence ID" value="MCH81236.1"/>
    <property type="molecule type" value="Genomic_DNA"/>
</dbReference>
<comment type="subcellular location">
    <subcellularLocation>
        <location evidence="1">Membrane</location>
        <topology evidence="1">Single-pass membrane protein</topology>
    </subcellularLocation>
</comment>
<sequence length="474" mass="52315">MIAAVDIINAQNYEANYMSDLLKALTPTPTGWSNKTHYCKWKGISCDSSQQVTSIKLPSSSLTGILPPNILYLLNLHHIDLHNNSLNGPLPYFSSLRLLQTVSLGHNNFTTVPDRCFEFTTSLRTLNLSNNLNLSPWVFPMNDLTDSNSLDTIDLEATNMMGTLQLLMFDLFPNLHTFIISYNKMDGTLPQSLGKSAIRYLRLNNQVGEYKFSGTIDVISSMSNLSQVWLHNNTFTGRIPNMSNCTNLFDLQLQSNDLIGLVPSSLLTLSSLKIISLDNNKLHGPMPLFHKGVKATLEPNNFCRSDVGPCDPQVMILLEIFETLGPFSIFSIKGNDACTGGQWINLFTDFIMIRCERGKIVTFKIRDFSLTGTISPAFSNLTSLVNLTLAGNNLTGSIPPSLTTLPQLQLLDVSNNNLSGVIPKFSSKVKLNTTFNALLRQNMSRQGGGENATPAGDVQPRGSSKANLRPFWIA</sequence>
<dbReference type="FunFam" id="3.80.10.10:FF:000129">
    <property type="entry name" value="Leucine-rich repeat receptor-like kinase"/>
    <property type="match status" value="1"/>
</dbReference>
<protein>
    <submittedName>
        <fullName evidence="12">Putative receptor protein kinase TMK1-like</fullName>
    </submittedName>
</protein>
<evidence type="ECO:0000256" key="7">
    <source>
        <dbReference type="ARBA" id="ARBA00023136"/>
    </source>
</evidence>
<proteinExistence type="predicted"/>
<dbReference type="AlphaFoldDB" id="A0A392M1T9"/>
<evidence type="ECO:0000256" key="10">
    <source>
        <dbReference type="SAM" id="MobiDB-lite"/>
    </source>
</evidence>
<evidence type="ECO:0000313" key="13">
    <source>
        <dbReference type="Proteomes" id="UP000265520"/>
    </source>
</evidence>